<dbReference type="Gene3D" id="3.90.1640.30">
    <property type="match status" value="1"/>
</dbReference>
<dbReference type="PANTHER" id="PTHR30255:SF2">
    <property type="entry name" value="SINGLE-STRANDED-DNA-SPECIFIC EXONUCLEASE RECJ"/>
    <property type="match status" value="1"/>
</dbReference>
<keyword evidence="10" id="KW-1185">Reference proteome</keyword>
<proteinExistence type="inferred from homology"/>
<dbReference type="InterPro" id="IPR003156">
    <property type="entry name" value="DHHA1_dom"/>
</dbReference>
<dbReference type="GO" id="GO:0003676">
    <property type="term" value="F:nucleic acid binding"/>
    <property type="evidence" value="ECO:0007669"/>
    <property type="project" value="InterPro"/>
</dbReference>
<dbReference type="GO" id="GO:0004527">
    <property type="term" value="F:exonuclease activity"/>
    <property type="evidence" value="ECO:0007669"/>
    <property type="project" value="UniProtKB-KW"/>
</dbReference>
<dbReference type="InterPro" id="IPR041122">
    <property type="entry name" value="RecJ_OB"/>
</dbReference>
<evidence type="ECO:0000256" key="3">
    <source>
        <dbReference type="ARBA" id="ARBA00022722"/>
    </source>
</evidence>
<sequence length="520" mass="58910">MGFMTKLSNLAQQVLNTLEPDLEKQEKWLEHNELYSCSESAEMLSFREVIEQAKEEGQKIFVAGDYDCDGIMATTIMVDGLRKFGCTVGFYIPDRIKEGYGLNTATIEQAYQKGYTILVTVDNGVKAQDALDLAASYGMTTIVTDHHTIEHEIDCDILIHPNYLEEQFSTLCGAGIAFECVRSLGTDNSYHLLLAAIASVGDVMPVIKQTRRIIQQGIQLLNEKREMHISPFIKDSKVNEVTLSFQVVPKINAVGRLCNMANVNNVVRYLLSEDPVEVSKLHKQIEEINDRRKKISDQMCNYAMNMVHPEDKVILIQSPGFHEGIIGLVAGKICATYDKPVIVGAQNVDGYKLSMRSPKGFHCMDFLGDFEEFSAIGGHEQAAGFSIDLEAFGRFVQYVKTKSANYSWKKQEESSILIDPSMICIEDIESLDALRPFGPAFKLPMFKMEHPKIKTYYDFQNHKHRRYTLDSGLTCMYFNQPLLNVKLSVNKIQAFEGQVQISEYQGRRQPNFMIEKINYE</sequence>
<keyword evidence="4" id="KW-0378">Hydrolase</keyword>
<keyword evidence="5" id="KW-0269">Exonuclease</keyword>
<dbReference type="AlphaFoldDB" id="A0A1U7NLL0"/>
<feature type="domain" description="DDH" evidence="6">
    <location>
        <begin position="59"/>
        <end position="184"/>
    </location>
</feature>
<evidence type="ECO:0000259" key="7">
    <source>
        <dbReference type="Pfam" id="PF02272"/>
    </source>
</evidence>
<dbReference type="Pfam" id="PF01368">
    <property type="entry name" value="DHH"/>
    <property type="match status" value="1"/>
</dbReference>
<evidence type="ECO:0000259" key="8">
    <source>
        <dbReference type="Pfam" id="PF17768"/>
    </source>
</evidence>
<reference evidence="9 10" key="1">
    <citation type="submission" date="2016-11" db="EMBL/GenBank/DDBJ databases">
        <title>Description of two novel members of the family Erysipelotrichaceae: Ileibacterium lipovorans gen. nov., sp. nov. and Dubosiella newyorkensis, gen. nov., sp. nov.</title>
        <authorList>
            <person name="Cox L.M."/>
            <person name="Sohn J."/>
            <person name="Tyrrell K.L."/>
            <person name="Citron D.M."/>
            <person name="Lawson P.A."/>
            <person name="Patel N.B."/>
            <person name="Iizumi T."/>
            <person name="Perez-Perez G.I."/>
            <person name="Goldstein E.J."/>
            <person name="Blaser M.J."/>
        </authorList>
    </citation>
    <scope>NUCLEOTIDE SEQUENCE [LARGE SCALE GENOMIC DNA]</scope>
    <source>
        <strain evidence="9 10">NYU-BL-A4</strain>
    </source>
</reference>
<name>A0A1U7NLL0_9FIRM</name>
<comment type="caution">
    <text evidence="9">The sequence shown here is derived from an EMBL/GenBank/DDBJ whole genome shotgun (WGS) entry which is preliminary data.</text>
</comment>
<accession>A0A1U7NLL0</accession>
<evidence type="ECO:0000259" key="6">
    <source>
        <dbReference type="Pfam" id="PF01368"/>
    </source>
</evidence>
<feature type="domain" description="DHHA1" evidence="7">
    <location>
        <begin position="312"/>
        <end position="400"/>
    </location>
</feature>
<gene>
    <name evidence="9" type="ORF">BO225_07915</name>
</gene>
<dbReference type="Pfam" id="PF17768">
    <property type="entry name" value="RecJ_OB"/>
    <property type="match status" value="1"/>
</dbReference>
<dbReference type="InterPro" id="IPR001667">
    <property type="entry name" value="DDH_dom"/>
</dbReference>
<dbReference type="STRING" id="1862672.BO225_07915"/>
<dbReference type="Proteomes" id="UP000186705">
    <property type="component" value="Unassembled WGS sequence"/>
</dbReference>
<evidence type="ECO:0000256" key="5">
    <source>
        <dbReference type="ARBA" id="ARBA00022839"/>
    </source>
</evidence>
<evidence type="ECO:0000313" key="9">
    <source>
        <dbReference type="EMBL" id="OLU45673.1"/>
    </source>
</evidence>
<dbReference type="InterPro" id="IPR051673">
    <property type="entry name" value="SSDNA_exonuclease_RecJ"/>
</dbReference>
<evidence type="ECO:0000256" key="4">
    <source>
        <dbReference type="ARBA" id="ARBA00022801"/>
    </source>
</evidence>
<organism evidence="9 10">
    <name type="scientific">Dubosiella newyorkensis</name>
    <dbReference type="NCBI Taxonomy" id="1862672"/>
    <lineage>
        <taxon>Bacteria</taxon>
        <taxon>Bacillati</taxon>
        <taxon>Bacillota</taxon>
        <taxon>Erysipelotrichia</taxon>
        <taxon>Erysipelotrichales</taxon>
        <taxon>Erysipelotrichaceae</taxon>
        <taxon>Dubosiella</taxon>
    </lineage>
</organism>
<evidence type="ECO:0000256" key="2">
    <source>
        <dbReference type="ARBA" id="ARBA00019841"/>
    </source>
</evidence>
<evidence type="ECO:0000313" key="10">
    <source>
        <dbReference type="Proteomes" id="UP000186705"/>
    </source>
</evidence>
<feature type="domain" description="RecJ OB" evidence="8">
    <location>
        <begin position="418"/>
        <end position="515"/>
    </location>
</feature>
<comment type="similarity">
    <text evidence="1">Belongs to the RecJ family.</text>
</comment>
<dbReference type="SUPFAM" id="SSF64182">
    <property type="entry name" value="DHH phosphoesterases"/>
    <property type="match status" value="1"/>
</dbReference>
<dbReference type="PANTHER" id="PTHR30255">
    <property type="entry name" value="SINGLE-STRANDED-DNA-SPECIFIC EXONUCLEASE RECJ"/>
    <property type="match status" value="1"/>
</dbReference>
<dbReference type="InterPro" id="IPR038763">
    <property type="entry name" value="DHH_sf"/>
</dbReference>
<dbReference type="Pfam" id="PF02272">
    <property type="entry name" value="DHHA1"/>
    <property type="match status" value="1"/>
</dbReference>
<dbReference type="Gene3D" id="3.10.310.30">
    <property type="match status" value="1"/>
</dbReference>
<keyword evidence="3" id="KW-0540">Nuclease</keyword>
<protein>
    <recommendedName>
        <fullName evidence="2">Single-stranded-DNA-specific exonuclease RecJ</fullName>
    </recommendedName>
</protein>
<dbReference type="EMBL" id="MPKA01000082">
    <property type="protein sequence ID" value="OLU45673.1"/>
    <property type="molecule type" value="Genomic_DNA"/>
</dbReference>
<evidence type="ECO:0000256" key="1">
    <source>
        <dbReference type="ARBA" id="ARBA00005915"/>
    </source>
</evidence>